<dbReference type="InterPro" id="IPR049551">
    <property type="entry name" value="PKS_DH_C"/>
</dbReference>
<dbReference type="Gene3D" id="3.10.129.110">
    <property type="entry name" value="Polyketide synthase dehydratase"/>
    <property type="match status" value="1"/>
</dbReference>
<dbReference type="InterPro" id="IPR036291">
    <property type="entry name" value="NAD(P)-bd_dom_sf"/>
</dbReference>
<dbReference type="SMART" id="SM00823">
    <property type="entry name" value="PKS_PP"/>
    <property type="match status" value="2"/>
</dbReference>
<feature type="domain" description="Ketosynthase family 3 (KS3)" evidence="9">
    <location>
        <begin position="100"/>
        <end position="510"/>
    </location>
</feature>
<dbReference type="InterPro" id="IPR018201">
    <property type="entry name" value="Ketoacyl_synth_AS"/>
</dbReference>
<comment type="caution">
    <text evidence="7">Lacks conserved residue(s) required for the propagation of feature annotation.</text>
</comment>
<dbReference type="GO" id="GO:0016746">
    <property type="term" value="F:acyltransferase activity"/>
    <property type="evidence" value="ECO:0007669"/>
    <property type="project" value="UniProtKB-KW"/>
</dbReference>
<evidence type="ECO:0000313" key="11">
    <source>
        <dbReference type="EMBL" id="WNE94027.1"/>
    </source>
</evidence>
<dbReference type="PROSITE" id="PS52004">
    <property type="entry name" value="KS3_2"/>
    <property type="match status" value="1"/>
</dbReference>
<dbReference type="SUPFAM" id="SSF53901">
    <property type="entry name" value="Thiolase-like"/>
    <property type="match status" value="1"/>
</dbReference>
<feature type="domain" description="PKS/mFAS DH" evidence="10">
    <location>
        <begin position="1361"/>
        <end position="1630"/>
    </location>
</feature>
<name>A0ABY9UPV9_9ACTN</name>
<protein>
    <submittedName>
        <fullName evidence="11">Acyltransferase domain-containing protein</fullName>
    </submittedName>
</protein>
<dbReference type="InterPro" id="IPR016036">
    <property type="entry name" value="Malonyl_transacylase_ACP-bd"/>
</dbReference>
<dbReference type="PANTHER" id="PTHR43775:SF37">
    <property type="entry name" value="SI:DKEY-61P9.11"/>
    <property type="match status" value="1"/>
</dbReference>
<dbReference type="InterPro" id="IPR020841">
    <property type="entry name" value="PKS_Beta-ketoAc_synthase_dom"/>
</dbReference>
<dbReference type="InterPro" id="IPR036736">
    <property type="entry name" value="ACP-like_sf"/>
</dbReference>
<dbReference type="InterPro" id="IPR016035">
    <property type="entry name" value="Acyl_Trfase/lysoPLipase"/>
</dbReference>
<dbReference type="EMBL" id="CP117522">
    <property type="protein sequence ID" value="WNE94027.1"/>
    <property type="molecule type" value="Genomic_DNA"/>
</dbReference>
<dbReference type="PROSITE" id="PS00606">
    <property type="entry name" value="KS3_1"/>
    <property type="match status" value="1"/>
</dbReference>
<dbReference type="InterPro" id="IPR020807">
    <property type="entry name" value="PKS_DH"/>
</dbReference>
<dbReference type="SMART" id="SM00822">
    <property type="entry name" value="PKS_KR"/>
    <property type="match status" value="1"/>
</dbReference>
<gene>
    <name evidence="11" type="ORF">PS467_01190</name>
</gene>
<dbReference type="InterPro" id="IPR009081">
    <property type="entry name" value="PP-bd_ACP"/>
</dbReference>
<keyword evidence="5" id="KW-0045">Antibiotic biosynthesis</keyword>
<dbReference type="SUPFAM" id="SSF52151">
    <property type="entry name" value="FabD/lysophospholipase-like"/>
    <property type="match status" value="2"/>
</dbReference>
<dbReference type="PROSITE" id="PS52019">
    <property type="entry name" value="PKS_MFAS_DH"/>
    <property type="match status" value="1"/>
</dbReference>
<evidence type="ECO:0000256" key="6">
    <source>
        <dbReference type="ARBA" id="ARBA00023315"/>
    </source>
</evidence>
<dbReference type="Pfam" id="PF21089">
    <property type="entry name" value="PKS_DH_N"/>
    <property type="match status" value="1"/>
</dbReference>
<dbReference type="SMART" id="SM00825">
    <property type="entry name" value="PKS_KS"/>
    <property type="match status" value="1"/>
</dbReference>
<dbReference type="InterPro" id="IPR032821">
    <property type="entry name" value="PKS_assoc"/>
</dbReference>
<dbReference type="InterPro" id="IPR016039">
    <property type="entry name" value="Thiolase-like"/>
</dbReference>
<dbReference type="InterPro" id="IPR014030">
    <property type="entry name" value="Ketoacyl_synth_N"/>
</dbReference>
<keyword evidence="3" id="KW-0597">Phosphoprotein</keyword>
<dbReference type="PROSITE" id="PS00012">
    <property type="entry name" value="PHOSPHOPANTETHEINE"/>
    <property type="match status" value="1"/>
</dbReference>
<accession>A0ABY9UPV9</accession>
<dbReference type="InterPro" id="IPR001227">
    <property type="entry name" value="Ac_transferase_dom_sf"/>
</dbReference>
<evidence type="ECO:0000259" key="10">
    <source>
        <dbReference type="PROSITE" id="PS52019"/>
    </source>
</evidence>
<dbReference type="CDD" id="cd00833">
    <property type="entry name" value="PKS"/>
    <property type="match status" value="1"/>
</dbReference>
<dbReference type="InterPro" id="IPR049900">
    <property type="entry name" value="PKS_mFAS_DH"/>
</dbReference>
<dbReference type="Gene3D" id="3.40.47.10">
    <property type="match status" value="1"/>
</dbReference>
<dbReference type="Proteomes" id="UP001305606">
    <property type="component" value="Chromosome"/>
</dbReference>
<dbReference type="SMART" id="SM01294">
    <property type="entry name" value="PKS_PP_betabranch"/>
    <property type="match status" value="1"/>
</dbReference>
<dbReference type="Gene3D" id="3.40.366.10">
    <property type="entry name" value="Malonyl-Coenzyme A Acyl Carrier Protein, domain 2"/>
    <property type="match status" value="2"/>
</dbReference>
<dbReference type="SMART" id="SM00827">
    <property type="entry name" value="PKS_AT"/>
    <property type="match status" value="2"/>
</dbReference>
<dbReference type="InterPro" id="IPR020806">
    <property type="entry name" value="PKS_PP-bd"/>
</dbReference>
<dbReference type="RefSeq" id="WP_311033519.1">
    <property type="nucleotide sequence ID" value="NZ_CP117522.1"/>
</dbReference>
<dbReference type="Gene3D" id="3.30.70.3290">
    <property type="match status" value="2"/>
</dbReference>
<feature type="domain" description="Carrier" evidence="8">
    <location>
        <begin position="2045"/>
        <end position="2119"/>
    </location>
</feature>
<dbReference type="InterPro" id="IPR057326">
    <property type="entry name" value="KR_dom"/>
</dbReference>
<dbReference type="Pfam" id="PF00550">
    <property type="entry name" value="PP-binding"/>
    <property type="match status" value="2"/>
</dbReference>
<dbReference type="InterPro" id="IPR042104">
    <property type="entry name" value="PKS_dehydratase_sf"/>
</dbReference>
<feature type="region of interest" description="C-terminal hotdog fold" evidence="7">
    <location>
        <begin position="1492"/>
        <end position="1630"/>
    </location>
</feature>
<evidence type="ECO:0000256" key="1">
    <source>
        <dbReference type="ARBA" id="ARBA00004792"/>
    </source>
</evidence>
<dbReference type="Pfam" id="PF02801">
    <property type="entry name" value="Ketoacyl-synt_C"/>
    <property type="match status" value="1"/>
</dbReference>
<dbReference type="InterPro" id="IPR050091">
    <property type="entry name" value="PKS_NRPS_Biosynth_Enz"/>
</dbReference>
<reference evidence="11 12" key="1">
    <citation type="submission" date="2023-02" db="EMBL/GenBank/DDBJ databases">
        <title>Streptomyces sp. SCA4-21 with antifungal activity against Fusarium oxysporum f. sp. cubense, Streptomyces sp. SCA2-17 with antifungal activity against Fusarium oxysporum f. sp. cubense.</title>
        <authorList>
            <person name="Qi D."/>
        </authorList>
    </citation>
    <scope>NUCLEOTIDE SEQUENCE [LARGE SCALE GENOMIC DNA]</scope>
    <source>
        <strain evidence="11 12">SCA4-21</strain>
    </source>
</reference>
<evidence type="ECO:0000259" key="9">
    <source>
        <dbReference type="PROSITE" id="PS52004"/>
    </source>
</evidence>
<dbReference type="Gene3D" id="3.40.50.720">
    <property type="entry name" value="NAD(P)-binding Rossmann-like Domain"/>
    <property type="match status" value="2"/>
</dbReference>
<dbReference type="InterPro" id="IPR014031">
    <property type="entry name" value="Ketoacyl_synth_C"/>
</dbReference>
<organism evidence="11 12">
    <name type="scientific">Streptomyces luomodiensis</name>
    <dbReference type="NCBI Taxonomy" id="3026192"/>
    <lineage>
        <taxon>Bacteria</taxon>
        <taxon>Bacillati</taxon>
        <taxon>Actinomycetota</taxon>
        <taxon>Actinomycetes</taxon>
        <taxon>Kitasatosporales</taxon>
        <taxon>Streptomycetaceae</taxon>
        <taxon>Streptomyces</taxon>
    </lineage>
</organism>
<dbReference type="Pfam" id="PF08659">
    <property type="entry name" value="KR"/>
    <property type="match status" value="1"/>
</dbReference>
<dbReference type="InterPro" id="IPR049552">
    <property type="entry name" value="PKS_DH_N"/>
</dbReference>
<keyword evidence="12" id="KW-1185">Reference proteome</keyword>
<dbReference type="SMART" id="SM00826">
    <property type="entry name" value="PKS_DH"/>
    <property type="match status" value="1"/>
</dbReference>
<feature type="domain" description="Carrier" evidence="8">
    <location>
        <begin position="4"/>
        <end position="81"/>
    </location>
</feature>
<keyword evidence="6 11" id="KW-0012">Acyltransferase</keyword>
<dbReference type="Gene3D" id="1.10.1200.10">
    <property type="entry name" value="ACP-like"/>
    <property type="match status" value="2"/>
</dbReference>
<dbReference type="SUPFAM" id="SSF51735">
    <property type="entry name" value="NAD(P)-binding Rossmann-fold domains"/>
    <property type="match status" value="1"/>
</dbReference>
<dbReference type="Pfam" id="PF14765">
    <property type="entry name" value="PS-DH"/>
    <property type="match status" value="1"/>
</dbReference>
<proteinExistence type="predicted"/>
<dbReference type="InterPro" id="IPR014043">
    <property type="entry name" value="Acyl_transferase_dom"/>
</dbReference>
<comment type="pathway">
    <text evidence="1">Antibiotic biosynthesis.</text>
</comment>
<evidence type="ECO:0000259" key="8">
    <source>
        <dbReference type="PROSITE" id="PS50075"/>
    </source>
</evidence>
<dbReference type="Pfam" id="PF22621">
    <property type="entry name" value="CurL-like_PKS_C"/>
    <property type="match status" value="1"/>
</dbReference>
<sequence length="2180" mass="229716">MGSESAESLRGWLISRVAELSGVDPEVIDGHEVFTRYGLDSRGLTSLAEELSGLLGRAVPPPLVWRYPSPFALADHLAGAAEPAVEPAAEPLLAWEGGGQEPVAVIGLACRFPKAPSAEAFWRLLSGEADAVGDLPDGRWSGRARGGFLDQVDLFDPEFFDISPREAVHMDPQQRLALELAWEALEDAGIAPGSLAGSRTGVFAGAMWSEYGAGICADPELITQHTLAGGDPSVIPARISYALGLRGPSLQVNTACSSSLVAVHLAARSLRDGECDLALACGVSLMLAGDTMTALTRLGALAPDGRTKAFDARADGYGRGEGAGTVVLKPLSRALADGDPVHCVIRGSAVNNDGATNGLTAPSPQAQEAVLREACARAGVAPADIQYVEAHGTGTALGDPIEAGALSAVLCDGRPADRPLVIGSVKSSIGHLEPAAGIAGLIKVIMAMRHRALPPSAQFDEPNPHIPFEDWGLRVPRRLEAWSPDSEGRLLAGVSAFGFGGTNCHVVLEGSGEDPMHLARLSAESAEALRDAARRLASAADPWSAARALAADPASGPHRLALSFRDRSDLTRGVDSFLAGREAPGVAAGQCDGDRPRIAFLFGGQGSQWAGMGARLMRQEPAFRAAFTRCEAAMSPYLDWSPSRLLTSQDTQWTTSTELAQPAIFAVQVALAELWRHWGVEPDAVAGMSMGEVAAAHVAGALGLQEAAMVMCHRSRLAHQLTGRGGMAVVELPEAETGELVREHEGRLWTAGTAGPSSTVVSGDRDVLRGVLDRLTSRGVRCGLINVSYASHSPYVEEILPDLRQALAGLRPGPCHTPFYSSVTGGRMDGAALDAEHWVRTEREPWRFTDAVRSLLADGYRVFVDADPHPILTDAVQQHGARALPSLRRDDRGRSTLIDSLGALHALGAPWRPRAAGCELLVVSGRTRQALLASAAAMAGHLDARPDDELHDICHTAGARRTHHEYRLAVTATTTQEAAGALRAAAAAAGAGGAEEPRKADPAGGVVFVFPGQGSEWAGVGRTLLRDEPVFRAAVEECDQALRPLTGWSLTGELNAPVEASRLGRTAVAQPVLFAVEVALARLWQSWGITPAAVIGHSVGEIAAAHLAGVLPLPEAARIVHHRARLMEGASGTGRMAAVDRPAGQMRPLLAGYAGRLDIAAVNDPGSVVLSGQADALADALERLRSEGAHCRELRVNHAFHSHQMEAAADELERTLDPVNAHPAALPFYSTVTGALVTGEDLDAGHWARNIRRPVRFADAVDAAISGGSRIFLEVGGHPVLMENVHNCLAAREVRGASVGSLRRGEAERAALLRAAGALHTRGAPIDFEGLLGPGRAVPLPPYPWQRERYWLTASSAGSGHPLLGEGLSSSVTPGTHFWQRELNPVRLPAIAHLRLRGKTVAPGAVFVEMALAAAAEAYRTEDVELADIVFEQALFVDEADAPTVQTVLGEGIVQISGRTQEGWVRHARAVVRTGSGPAADEPQAPPGPQCLRQERDGAEHYRRLAAAGQEMGAGLKNVRRLRLGPGEVLADVRLPEEEQRRADHFHLHPALLDACLQVAVVLRAETSGGAHLVTGIGRLRVVRPPLGAVRVHGRVCGDGVEVSLLDEHDRILVRVEGVRTRPLPGGPDRLDECLFTLAWQRQDAHSRPLEGAGAPAAGGPWLVLAEEDDGIGAALAGELRAQGARCTLVTPRQAGRDDPGALRSVLEDTVPAGVVHIWNSGTSGALALVDAVVGLGWRDTPQIWWVTRAAQAAGEGRHPVRVDQAPLWGVGRAAALSHPDLGCARIDLAADPGAGEAAALAAELLHEDRETDIALRPEGRYVARLVPAGRLADREVVLPGTGTYLVVTDDAELAEALTGWLTEHGARDVAVSAPAGDDEVAALVADCATARMPLRGVICADARSAWQLHQHTLGCELELFVLYSSTAALLGHGGDAPGDALLDAVAHHRRALGLPGVSVNWAPAGADGIGIGQVTRAEGSRALSRALGSGLGQLAVMRLNLRHWFESCPSATGTPVLEGLEHSGDESGSFSERLAAAGAGQRPALLEEHLVEQLALTLGQDAARLDRSVPFRSMGLESLMAVELRNRLESTLGVRLPVALLFTCSTVAALRDHVWDALGLATSPARTDGVAERVSAADRDVAGPDWSGLEEEIDRMSDAEAERLLLESIRLADEESPHE</sequence>
<dbReference type="SUPFAM" id="SSF55048">
    <property type="entry name" value="Probable ACP-binding domain of malonyl-CoA ACP transacylase"/>
    <property type="match status" value="2"/>
</dbReference>
<evidence type="ECO:0000313" key="12">
    <source>
        <dbReference type="Proteomes" id="UP001305606"/>
    </source>
</evidence>
<dbReference type="InterPro" id="IPR013968">
    <property type="entry name" value="PKS_KR"/>
</dbReference>
<evidence type="ECO:0000256" key="5">
    <source>
        <dbReference type="ARBA" id="ARBA00023194"/>
    </source>
</evidence>
<dbReference type="InterPro" id="IPR006162">
    <property type="entry name" value="Ppantetheine_attach_site"/>
</dbReference>
<dbReference type="PROSITE" id="PS50075">
    <property type="entry name" value="CARRIER"/>
    <property type="match status" value="2"/>
</dbReference>
<dbReference type="PANTHER" id="PTHR43775">
    <property type="entry name" value="FATTY ACID SYNTHASE"/>
    <property type="match status" value="1"/>
</dbReference>
<evidence type="ECO:0000256" key="3">
    <source>
        <dbReference type="ARBA" id="ARBA00022553"/>
    </source>
</evidence>
<evidence type="ECO:0000256" key="2">
    <source>
        <dbReference type="ARBA" id="ARBA00022450"/>
    </source>
</evidence>
<evidence type="ECO:0000256" key="7">
    <source>
        <dbReference type="PROSITE-ProRule" id="PRU01363"/>
    </source>
</evidence>
<dbReference type="SUPFAM" id="SSF47336">
    <property type="entry name" value="ACP-like"/>
    <property type="match status" value="2"/>
</dbReference>
<evidence type="ECO:0000256" key="4">
    <source>
        <dbReference type="ARBA" id="ARBA00022679"/>
    </source>
</evidence>
<feature type="region of interest" description="N-terminal hotdog fold" evidence="7">
    <location>
        <begin position="1361"/>
        <end position="1479"/>
    </location>
</feature>
<keyword evidence="4" id="KW-0808">Transferase</keyword>
<dbReference type="Pfam" id="PF00109">
    <property type="entry name" value="ketoacyl-synt"/>
    <property type="match status" value="1"/>
</dbReference>
<dbReference type="Pfam" id="PF16197">
    <property type="entry name" value="KAsynt_C_assoc"/>
    <property type="match status" value="1"/>
</dbReference>
<keyword evidence="2" id="KW-0596">Phosphopantetheine</keyword>
<dbReference type="Pfam" id="PF00698">
    <property type="entry name" value="Acyl_transf_1"/>
    <property type="match status" value="2"/>
</dbReference>